<dbReference type="GO" id="GO:0005829">
    <property type="term" value="C:cytosol"/>
    <property type="evidence" value="ECO:0007669"/>
    <property type="project" value="TreeGrafter"/>
</dbReference>
<dbReference type="CDD" id="cd01991">
    <property type="entry name" value="Asn_synthase_B_C"/>
    <property type="match status" value="1"/>
</dbReference>
<dbReference type="OrthoDB" id="6145495at2759"/>
<evidence type="ECO:0000256" key="2">
    <source>
        <dbReference type="ARBA" id="ARBA00022741"/>
    </source>
</evidence>
<feature type="non-terminal residue" evidence="4">
    <location>
        <position position="168"/>
    </location>
</feature>
<keyword evidence="5" id="KW-1185">Reference proteome</keyword>
<evidence type="ECO:0000313" key="4">
    <source>
        <dbReference type="EMBL" id="CAH1788718.1"/>
    </source>
</evidence>
<dbReference type="SUPFAM" id="SSF52402">
    <property type="entry name" value="Adenine nucleotide alpha hydrolases-like"/>
    <property type="match status" value="1"/>
</dbReference>
<proteinExistence type="predicted"/>
<keyword evidence="2" id="KW-0547">Nucleotide-binding</keyword>
<gene>
    <name evidence="4" type="ORF">OFUS_LOCUS14196</name>
</gene>
<dbReference type="InterPro" id="IPR014729">
    <property type="entry name" value="Rossmann-like_a/b/a_fold"/>
</dbReference>
<sequence length="168" mass="18688">GSPDLLAAKKVAESIGSEHHEIIFTPEEGIAALDDIIFHLESCDISSVRASVGMYLVSKYISKETDSVVVFTGEGADEVAQGYLYFHKSPSPEAADEESHRLCNDLYMFDVLRADRITAAHGLELRLPFLDHKFVNTFMSLPADVRRPKDGVEKFLIRKAFSTMNLLP</sequence>
<comment type="caution">
    <text evidence="4">The sequence shown here is derived from an EMBL/GenBank/DDBJ whole genome shotgun (WGS) entry which is preliminary data.</text>
</comment>
<comment type="pathway">
    <text evidence="1">Amino-acid biosynthesis; L-asparagine biosynthesis; L-asparagine from L-aspartate (L-Gln route): step 1/1.</text>
</comment>
<dbReference type="Proteomes" id="UP000749559">
    <property type="component" value="Unassembled WGS sequence"/>
</dbReference>
<dbReference type="PANTHER" id="PTHR11772:SF23">
    <property type="entry name" value="ASPARAGINE SYNTHETASE [GLUTAMINE-HYDROLYZING]"/>
    <property type="match status" value="1"/>
</dbReference>
<reference evidence="4" key="1">
    <citation type="submission" date="2022-03" db="EMBL/GenBank/DDBJ databases">
        <authorList>
            <person name="Martin C."/>
        </authorList>
    </citation>
    <scope>NUCLEOTIDE SEQUENCE</scope>
</reference>
<dbReference type="AlphaFoldDB" id="A0A8J1UFP2"/>
<dbReference type="GO" id="GO:0006529">
    <property type="term" value="P:asparagine biosynthetic process"/>
    <property type="evidence" value="ECO:0007669"/>
    <property type="project" value="InterPro"/>
</dbReference>
<evidence type="ECO:0000256" key="1">
    <source>
        <dbReference type="ARBA" id="ARBA00005187"/>
    </source>
</evidence>
<dbReference type="Gene3D" id="3.40.50.620">
    <property type="entry name" value="HUPs"/>
    <property type="match status" value="1"/>
</dbReference>
<dbReference type="GO" id="GO:0004066">
    <property type="term" value="F:asparagine synthase (glutamine-hydrolyzing) activity"/>
    <property type="evidence" value="ECO:0007669"/>
    <property type="project" value="InterPro"/>
</dbReference>
<dbReference type="InterPro" id="IPR001962">
    <property type="entry name" value="Asn_synthase"/>
</dbReference>
<dbReference type="GO" id="GO:0005524">
    <property type="term" value="F:ATP binding"/>
    <property type="evidence" value="ECO:0007669"/>
    <property type="project" value="UniProtKB-KW"/>
</dbReference>
<dbReference type="EMBL" id="CAIIXF020000007">
    <property type="protein sequence ID" value="CAH1788718.1"/>
    <property type="molecule type" value="Genomic_DNA"/>
</dbReference>
<organism evidence="4 5">
    <name type="scientific">Owenia fusiformis</name>
    <name type="common">Polychaete worm</name>
    <dbReference type="NCBI Taxonomy" id="6347"/>
    <lineage>
        <taxon>Eukaryota</taxon>
        <taxon>Metazoa</taxon>
        <taxon>Spiralia</taxon>
        <taxon>Lophotrochozoa</taxon>
        <taxon>Annelida</taxon>
        <taxon>Polychaeta</taxon>
        <taxon>Sedentaria</taxon>
        <taxon>Canalipalpata</taxon>
        <taxon>Sabellida</taxon>
        <taxon>Oweniida</taxon>
        <taxon>Oweniidae</taxon>
        <taxon>Owenia</taxon>
    </lineage>
</organism>
<feature type="non-terminal residue" evidence="4">
    <location>
        <position position="1"/>
    </location>
</feature>
<dbReference type="PANTHER" id="PTHR11772">
    <property type="entry name" value="ASPARAGINE SYNTHETASE"/>
    <property type="match status" value="1"/>
</dbReference>
<dbReference type="Pfam" id="PF00733">
    <property type="entry name" value="Asn_synthase"/>
    <property type="match status" value="1"/>
</dbReference>
<accession>A0A8J1UFP2</accession>
<keyword evidence="3" id="KW-0067">ATP-binding</keyword>
<evidence type="ECO:0000313" key="5">
    <source>
        <dbReference type="Proteomes" id="UP000749559"/>
    </source>
</evidence>
<dbReference type="InterPro" id="IPR050795">
    <property type="entry name" value="Asn_Synthetase"/>
</dbReference>
<evidence type="ECO:0000256" key="3">
    <source>
        <dbReference type="ARBA" id="ARBA00022840"/>
    </source>
</evidence>
<name>A0A8J1UFP2_OWEFU</name>
<protein>
    <submittedName>
        <fullName evidence="4">Uncharacterized protein</fullName>
    </submittedName>
</protein>